<organism evidence="7 8">
    <name type="scientific">Lophiostoma macrostomum CBS 122681</name>
    <dbReference type="NCBI Taxonomy" id="1314788"/>
    <lineage>
        <taxon>Eukaryota</taxon>
        <taxon>Fungi</taxon>
        <taxon>Dikarya</taxon>
        <taxon>Ascomycota</taxon>
        <taxon>Pezizomycotina</taxon>
        <taxon>Dothideomycetes</taxon>
        <taxon>Pleosporomycetidae</taxon>
        <taxon>Pleosporales</taxon>
        <taxon>Lophiostomataceae</taxon>
        <taxon>Lophiostoma</taxon>
    </lineage>
</organism>
<keyword evidence="2" id="KW-0805">Transcription regulation</keyword>
<keyword evidence="1" id="KW-0479">Metal-binding</keyword>
<feature type="domain" description="Zn(2)-C6 fungal-type" evidence="6">
    <location>
        <begin position="20"/>
        <end position="51"/>
    </location>
</feature>
<dbReference type="InterPro" id="IPR001138">
    <property type="entry name" value="Zn2Cys6_DnaBD"/>
</dbReference>
<feature type="compositionally biased region" description="Low complexity" evidence="5">
    <location>
        <begin position="115"/>
        <end position="125"/>
    </location>
</feature>
<evidence type="ECO:0000256" key="5">
    <source>
        <dbReference type="SAM" id="MobiDB-lite"/>
    </source>
</evidence>
<sequence>MPKELSDLAVRKKMRKGTHSCFECRRRKIRCIFPADNPDVCSECFARGSRCIDQEHANPDVIVDHRKNLRERVSRLEALVDSLLEEKSVNGSQADTSSSKTPNFVSRDTFPPTPLSSETSSSILPHQQQRAVSERGHHVPILSAFEDALNDAEQQMKARLEQAGRKESFPLPPIAAETPVADRFTVECTNADDVMNDSSKSTAKKERAKKALLAVLPPYDQLNKILNSNSEWWQTWRRKCSGTSTSDETLGQFTAKALAQSNIGAMGTVVLSVGICIADEGDIDRYIEAVDRWVLADDEYAATLEGMECLILKAKWFADVGQPRRAWIAYRKGLMYTQLMGLHRKRTSSAAHESIWWSLYHGDRFLSLLLGLPYGISDSHCDLSLPEMGGNYMAPLTFMNKMSILAGKVIDRNQGIAEQSFAWALQLDQELEDLWKKLDPAWLEYSELMLDIENNAADLRERLMAQMMYHQIRVYLHLPFMLKSQSNSRFSYSRTACLNGSREVLRLYQALRTGEVQPLYECKAVDFIGFTAAVLIMLGLFNYGANASGPSPKDQETDIRLIEMSIDIFRRASSEKGGKVALQSAEVLEKMLMKQKNDFGHVGCPSQSCEDMTDFVIPYFGTITIRRGGRVESHQELHRKKVAALNAMNASMSGGKPINTSLNASASGTSSGNGTGIGNGNAFQHNASISSNPSSATQFTPTSENASSTSDLFGPQTGTSTSATSSGIPAAGGLDGTAFSFNSDFISYDGFYNWPNTHMDSTPTNPNPTSASASNANANPAASVSGSGSGSTVTVTGGAGLAMDTLNPHVNDDSMTNFPLPTNNFSWQNMPMDIDQDWSWFLNDAGSGAGAGNAAGGGQTVGDQFAGNTYAGFG</sequence>
<dbReference type="SUPFAM" id="SSF57701">
    <property type="entry name" value="Zn2/Cys6 DNA-binding domain"/>
    <property type="match status" value="1"/>
</dbReference>
<evidence type="ECO:0000256" key="4">
    <source>
        <dbReference type="ARBA" id="ARBA00023242"/>
    </source>
</evidence>
<feature type="compositionally biased region" description="Polar residues" evidence="5">
    <location>
        <begin position="89"/>
        <end position="106"/>
    </location>
</feature>
<feature type="region of interest" description="Disordered" evidence="5">
    <location>
        <begin position="87"/>
        <end position="135"/>
    </location>
</feature>
<evidence type="ECO:0000313" key="8">
    <source>
        <dbReference type="Proteomes" id="UP000799324"/>
    </source>
</evidence>
<dbReference type="GO" id="GO:0006351">
    <property type="term" value="P:DNA-templated transcription"/>
    <property type="evidence" value="ECO:0007669"/>
    <property type="project" value="InterPro"/>
</dbReference>
<dbReference type="EMBL" id="MU004350">
    <property type="protein sequence ID" value="KAF2655363.1"/>
    <property type="molecule type" value="Genomic_DNA"/>
</dbReference>
<dbReference type="GO" id="GO:0008270">
    <property type="term" value="F:zinc ion binding"/>
    <property type="evidence" value="ECO:0007669"/>
    <property type="project" value="InterPro"/>
</dbReference>
<dbReference type="CDD" id="cd12148">
    <property type="entry name" value="fungal_TF_MHR"/>
    <property type="match status" value="1"/>
</dbReference>
<reference evidence="7" key="1">
    <citation type="journal article" date="2020" name="Stud. Mycol.">
        <title>101 Dothideomycetes genomes: a test case for predicting lifestyles and emergence of pathogens.</title>
        <authorList>
            <person name="Haridas S."/>
            <person name="Albert R."/>
            <person name="Binder M."/>
            <person name="Bloem J."/>
            <person name="Labutti K."/>
            <person name="Salamov A."/>
            <person name="Andreopoulos B."/>
            <person name="Baker S."/>
            <person name="Barry K."/>
            <person name="Bills G."/>
            <person name="Bluhm B."/>
            <person name="Cannon C."/>
            <person name="Castanera R."/>
            <person name="Culley D."/>
            <person name="Daum C."/>
            <person name="Ezra D."/>
            <person name="Gonzalez J."/>
            <person name="Henrissat B."/>
            <person name="Kuo A."/>
            <person name="Liang C."/>
            <person name="Lipzen A."/>
            <person name="Lutzoni F."/>
            <person name="Magnuson J."/>
            <person name="Mondo S."/>
            <person name="Nolan M."/>
            <person name="Ohm R."/>
            <person name="Pangilinan J."/>
            <person name="Park H.-J."/>
            <person name="Ramirez L."/>
            <person name="Alfaro M."/>
            <person name="Sun H."/>
            <person name="Tritt A."/>
            <person name="Yoshinaga Y."/>
            <person name="Zwiers L.-H."/>
            <person name="Turgeon B."/>
            <person name="Goodwin S."/>
            <person name="Spatafora J."/>
            <person name="Crous P."/>
            <person name="Grigoriev I."/>
        </authorList>
    </citation>
    <scope>NUCLEOTIDE SEQUENCE</scope>
    <source>
        <strain evidence="7">CBS 122681</strain>
    </source>
</reference>
<dbReference type="Gene3D" id="4.10.240.10">
    <property type="entry name" value="Zn(2)-C6 fungal-type DNA-binding domain"/>
    <property type="match status" value="1"/>
</dbReference>
<evidence type="ECO:0000256" key="2">
    <source>
        <dbReference type="ARBA" id="ARBA00023015"/>
    </source>
</evidence>
<feature type="compositionally biased region" description="Polar residues" evidence="5">
    <location>
        <begin position="683"/>
        <end position="711"/>
    </location>
</feature>
<keyword evidence="4" id="KW-0539">Nucleus</keyword>
<dbReference type="SMART" id="SM00906">
    <property type="entry name" value="Fungal_trans"/>
    <property type="match status" value="1"/>
</dbReference>
<keyword evidence="3" id="KW-0804">Transcription</keyword>
<feature type="compositionally biased region" description="Low complexity" evidence="5">
    <location>
        <begin position="761"/>
        <end position="791"/>
    </location>
</feature>
<evidence type="ECO:0000313" key="7">
    <source>
        <dbReference type="EMBL" id="KAF2655363.1"/>
    </source>
</evidence>
<dbReference type="InterPro" id="IPR036864">
    <property type="entry name" value="Zn2-C6_fun-type_DNA-bd_sf"/>
</dbReference>
<dbReference type="OrthoDB" id="6509908at2759"/>
<dbReference type="InterPro" id="IPR007219">
    <property type="entry name" value="XnlR_reg_dom"/>
</dbReference>
<dbReference type="PROSITE" id="PS50048">
    <property type="entry name" value="ZN2_CY6_FUNGAL_2"/>
    <property type="match status" value="1"/>
</dbReference>
<dbReference type="AlphaFoldDB" id="A0A6A6T8U6"/>
<protein>
    <recommendedName>
        <fullName evidence="6">Zn(2)-C6 fungal-type domain-containing protein</fullName>
    </recommendedName>
</protein>
<dbReference type="PANTHER" id="PTHR47840">
    <property type="entry name" value="ZN(II)2CYS6 TRANSCRIPTION FACTOR (EUROFUNG)-RELATED"/>
    <property type="match status" value="1"/>
</dbReference>
<dbReference type="GO" id="GO:0000981">
    <property type="term" value="F:DNA-binding transcription factor activity, RNA polymerase II-specific"/>
    <property type="evidence" value="ECO:0007669"/>
    <property type="project" value="InterPro"/>
</dbReference>
<dbReference type="CDD" id="cd00067">
    <property type="entry name" value="GAL4"/>
    <property type="match status" value="1"/>
</dbReference>
<feature type="region of interest" description="Disordered" evidence="5">
    <location>
        <begin position="759"/>
        <end position="791"/>
    </location>
</feature>
<evidence type="ECO:0000256" key="3">
    <source>
        <dbReference type="ARBA" id="ARBA00023163"/>
    </source>
</evidence>
<dbReference type="Proteomes" id="UP000799324">
    <property type="component" value="Unassembled WGS sequence"/>
</dbReference>
<gene>
    <name evidence="7" type="ORF">K491DRAFT_716310</name>
</gene>
<dbReference type="GO" id="GO:0003677">
    <property type="term" value="F:DNA binding"/>
    <property type="evidence" value="ECO:0007669"/>
    <property type="project" value="InterPro"/>
</dbReference>
<name>A0A6A6T8U6_9PLEO</name>
<dbReference type="PANTHER" id="PTHR47840:SF1">
    <property type="entry name" value="ZN(II)2CYS6 TRANSCRIPTION FACTOR (EUROFUNG)"/>
    <property type="match status" value="1"/>
</dbReference>
<feature type="compositionally biased region" description="Low complexity" evidence="5">
    <location>
        <begin position="659"/>
        <end position="670"/>
    </location>
</feature>
<evidence type="ECO:0000259" key="6">
    <source>
        <dbReference type="PROSITE" id="PS50048"/>
    </source>
</evidence>
<proteinExistence type="predicted"/>
<dbReference type="PROSITE" id="PS00463">
    <property type="entry name" value="ZN2_CY6_FUNGAL_1"/>
    <property type="match status" value="1"/>
</dbReference>
<feature type="region of interest" description="Disordered" evidence="5">
    <location>
        <begin position="656"/>
        <end position="729"/>
    </location>
</feature>
<keyword evidence="8" id="KW-1185">Reference proteome</keyword>
<accession>A0A6A6T8U6</accession>
<evidence type="ECO:0000256" key="1">
    <source>
        <dbReference type="ARBA" id="ARBA00022723"/>
    </source>
</evidence>
<feature type="compositionally biased region" description="Low complexity" evidence="5">
    <location>
        <begin position="717"/>
        <end position="729"/>
    </location>
</feature>